<sequence>MRNVLIFILLLTLTSCEYFNTKKIDSETILKEELKTFNWNAIDIYPVFETCDAESSKELLKDCFETTLSNHISQALQQETIVVNEDLTDTIVLAFLISEKGLLHLQKISAKEKTKAAIPNIEAILTKSLDHLPALLPAVKRDQPVKSAFTLPIVIEVN</sequence>
<reference evidence="1" key="1">
    <citation type="submission" date="2022-11" db="EMBL/GenBank/DDBJ databases">
        <title>Lacinutrix neustonica HL-RS19T sp. nov., isolated from the surface microlayer sample of brackish Lake Shihwa.</title>
        <authorList>
            <person name="Choi J.Y."/>
            <person name="Hwang C.Y."/>
        </authorList>
    </citation>
    <scope>NUCLEOTIDE SEQUENCE</scope>
    <source>
        <strain evidence="1">HL-RS19</strain>
    </source>
</reference>
<dbReference type="Proteomes" id="UP001164705">
    <property type="component" value="Chromosome"/>
</dbReference>
<accession>A0A9E8MUS7</accession>
<name>A0A9E8MUS7_9FLAO</name>
<dbReference type="EMBL" id="CP113088">
    <property type="protein sequence ID" value="WAC01330.1"/>
    <property type="molecule type" value="Genomic_DNA"/>
</dbReference>
<proteinExistence type="predicted"/>
<protein>
    <submittedName>
        <fullName evidence="1">Uncharacterized protein</fullName>
    </submittedName>
</protein>
<dbReference type="RefSeq" id="WP_267675944.1">
    <property type="nucleotide sequence ID" value="NZ_CP113088.1"/>
</dbReference>
<evidence type="ECO:0000313" key="2">
    <source>
        <dbReference type="Proteomes" id="UP001164705"/>
    </source>
</evidence>
<keyword evidence="2" id="KW-1185">Reference proteome</keyword>
<dbReference type="AlphaFoldDB" id="A0A9E8MUS7"/>
<organism evidence="1 2">
    <name type="scientific">Lacinutrix neustonica</name>
    <dbReference type="NCBI Taxonomy" id="2980107"/>
    <lineage>
        <taxon>Bacteria</taxon>
        <taxon>Pseudomonadati</taxon>
        <taxon>Bacteroidota</taxon>
        <taxon>Flavobacteriia</taxon>
        <taxon>Flavobacteriales</taxon>
        <taxon>Flavobacteriaceae</taxon>
        <taxon>Lacinutrix</taxon>
    </lineage>
</organism>
<dbReference type="PROSITE" id="PS51257">
    <property type="entry name" value="PROKAR_LIPOPROTEIN"/>
    <property type="match status" value="1"/>
</dbReference>
<evidence type="ECO:0000313" key="1">
    <source>
        <dbReference type="EMBL" id="WAC01330.1"/>
    </source>
</evidence>
<gene>
    <name evidence="1" type="ORF">N7U66_14785</name>
</gene>
<dbReference type="KEGG" id="lnu:N7U66_14785"/>